<evidence type="ECO:0000259" key="5">
    <source>
        <dbReference type="Pfam" id="PF03446"/>
    </source>
</evidence>
<dbReference type="PIRSF" id="PIRSF000103">
    <property type="entry name" value="HIBADH"/>
    <property type="match status" value="1"/>
</dbReference>
<evidence type="ECO:0000256" key="4">
    <source>
        <dbReference type="PIRSR" id="PIRSR000103-1"/>
    </source>
</evidence>
<feature type="domain" description="3-hydroxyisobutyrate dehydrogenase-like NAD-binding" evidence="6">
    <location>
        <begin position="169"/>
        <end position="289"/>
    </location>
</feature>
<dbReference type="EMBL" id="JACATZ010000003">
    <property type="protein sequence ID" value="NWJ48965.1"/>
    <property type="molecule type" value="Genomic_DNA"/>
</dbReference>
<keyword evidence="2" id="KW-0560">Oxidoreductase</keyword>
<evidence type="ECO:0000313" key="10">
    <source>
        <dbReference type="Proteomes" id="UP001431572"/>
    </source>
</evidence>
<dbReference type="PRINTS" id="PR00076">
    <property type="entry name" value="6PGDHDRGNASE"/>
</dbReference>
<reference evidence="8" key="2">
    <citation type="journal article" date="2024" name="Nature">
        <title>Anoxygenic phototroph of the Chloroflexota uses a type I reaction centre.</title>
        <authorList>
            <person name="Tsuji J.M."/>
            <person name="Shaw N.A."/>
            <person name="Nagashima S."/>
            <person name="Venkiteswaran J.J."/>
            <person name="Schiff S.L."/>
            <person name="Watanabe T."/>
            <person name="Fukui M."/>
            <person name="Hanada S."/>
            <person name="Tank M."/>
            <person name="Neufeld J.D."/>
        </authorList>
    </citation>
    <scope>NUCLEOTIDE SEQUENCE</scope>
    <source>
        <strain evidence="8">L227-S17</strain>
    </source>
</reference>
<dbReference type="InterPro" id="IPR002204">
    <property type="entry name" value="3-OH-isobutyrate_DH-rel_CS"/>
</dbReference>
<keyword evidence="10" id="KW-1185">Reference proteome</keyword>
<dbReference type="InterPro" id="IPR006115">
    <property type="entry name" value="6PGDH_NADP-bd"/>
</dbReference>
<dbReference type="PROSITE" id="PS00895">
    <property type="entry name" value="3_HYDROXYISOBUT_DH"/>
    <property type="match status" value="1"/>
</dbReference>
<dbReference type="GO" id="GO:0051287">
    <property type="term" value="F:NAD binding"/>
    <property type="evidence" value="ECO:0007669"/>
    <property type="project" value="InterPro"/>
</dbReference>
<accession>A0A8T7MA11</accession>
<dbReference type="SUPFAM" id="SSF48179">
    <property type="entry name" value="6-phosphogluconate dehydrogenase C-terminal domain-like"/>
    <property type="match status" value="1"/>
</dbReference>
<dbReference type="GO" id="GO:0016054">
    <property type="term" value="P:organic acid catabolic process"/>
    <property type="evidence" value="ECO:0007669"/>
    <property type="project" value="UniProtKB-ARBA"/>
</dbReference>
<dbReference type="Pfam" id="PF03446">
    <property type="entry name" value="NAD_binding_2"/>
    <property type="match status" value="1"/>
</dbReference>
<dbReference type="GO" id="GO:0004616">
    <property type="term" value="F:phosphogluconate dehydrogenase (decarboxylating) activity"/>
    <property type="evidence" value="ECO:0007669"/>
    <property type="project" value="InterPro"/>
</dbReference>
<dbReference type="Pfam" id="PF14833">
    <property type="entry name" value="NAD_binding_11"/>
    <property type="match status" value="1"/>
</dbReference>
<dbReference type="Proteomes" id="UP000521676">
    <property type="component" value="Unassembled WGS sequence"/>
</dbReference>
<evidence type="ECO:0000256" key="1">
    <source>
        <dbReference type="ARBA" id="ARBA00009080"/>
    </source>
</evidence>
<evidence type="ECO:0000313" key="8">
    <source>
        <dbReference type="EMBL" id="WJW68894.1"/>
    </source>
</evidence>
<dbReference type="InterPro" id="IPR036291">
    <property type="entry name" value="NAD(P)-bd_dom_sf"/>
</dbReference>
<protein>
    <submittedName>
        <fullName evidence="7">NAD(P)-dependent oxidoreductase</fullName>
    </submittedName>
</protein>
<dbReference type="PANTHER" id="PTHR43060">
    <property type="entry name" value="3-HYDROXYISOBUTYRATE DEHYDROGENASE-LIKE 1, MITOCHONDRIAL-RELATED"/>
    <property type="match status" value="1"/>
</dbReference>
<evidence type="ECO:0000313" key="9">
    <source>
        <dbReference type="Proteomes" id="UP000521676"/>
    </source>
</evidence>
<dbReference type="InterPro" id="IPR029154">
    <property type="entry name" value="HIBADH-like_NADP-bd"/>
</dbReference>
<dbReference type="InterPro" id="IPR015815">
    <property type="entry name" value="HIBADH-related"/>
</dbReference>
<dbReference type="InterPro" id="IPR013328">
    <property type="entry name" value="6PGD_dom2"/>
</dbReference>
<dbReference type="EMBL" id="CP128400">
    <property type="protein sequence ID" value="WJW68894.1"/>
    <property type="molecule type" value="Genomic_DNA"/>
</dbReference>
<evidence type="ECO:0000313" key="7">
    <source>
        <dbReference type="EMBL" id="NWJ48965.1"/>
    </source>
</evidence>
<dbReference type="InterPro" id="IPR008927">
    <property type="entry name" value="6-PGluconate_DH-like_C_sf"/>
</dbReference>
<sequence length="302" mass="31254">MTKTQVGFIGLGIMGRGMALNLLKAGFPLTIYARNPQKVQDIVAAGALLVNSSREVAEKSEITITIVPDSPEVLEVILGQNGALEGAQPGSIIIDMSTINPATSRNVAEHCNAKGVHFMDAPVSGGSIGAQTGTLAIMAGGDASVFQRALPIFQAMGRAEAIYHVGVVGSGEVVKIVNNVMGAIITAACGEALAMGVKAGVEVEKIAEIVTNSSGSNWQLANAFPRNVFSGAFKPGFFTELMYKDVGLALQLAEQVGTPATMAQLARGMFESAIAAGYGRDDYTSVVRPVEAAAGVELRAKS</sequence>
<feature type="domain" description="6-phosphogluconate dehydrogenase NADP-binding" evidence="5">
    <location>
        <begin position="5"/>
        <end position="164"/>
    </location>
</feature>
<dbReference type="SUPFAM" id="SSF51735">
    <property type="entry name" value="NAD(P)-binding Rossmann-fold domains"/>
    <property type="match status" value="1"/>
</dbReference>
<reference evidence="7 9" key="1">
    <citation type="submission" date="2020-06" db="EMBL/GenBank/DDBJ databases">
        <title>Anoxygenic phototrophic Chloroflexota member uses a Type I reaction center.</title>
        <authorList>
            <person name="Tsuji J.M."/>
            <person name="Shaw N.A."/>
            <person name="Nagashima S."/>
            <person name="Venkiteswaran J."/>
            <person name="Schiff S.L."/>
            <person name="Hanada S."/>
            <person name="Tank M."/>
            <person name="Neufeld J.D."/>
        </authorList>
    </citation>
    <scope>NUCLEOTIDE SEQUENCE [LARGE SCALE GENOMIC DNA]</scope>
    <source>
        <strain evidence="7">L227-S17</strain>
    </source>
</reference>
<name>A0A8T7MA11_9CHLR</name>
<dbReference type="Gene3D" id="3.40.50.720">
    <property type="entry name" value="NAD(P)-binding Rossmann-like Domain"/>
    <property type="match status" value="1"/>
</dbReference>
<feature type="active site" evidence="4">
    <location>
        <position position="175"/>
    </location>
</feature>
<evidence type="ECO:0000256" key="2">
    <source>
        <dbReference type="ARBA" id="ARBA00023002"/>
    </source>
</evidence>
<gene>
    <name evidence="7" type="ORF">HXX08_24150</name>
    <name evidence="8" type="ORF">OZ401_004516</name>
</gene>
<dbReference type="Proteomes" id="UP001431572">
    <property type="component" value="Chromosome 2"/>
</dbReference>
<dbReference type="Gene3D" id="1.10.1040.10">
    <property type="entry name" value="N-(1-d-carboxylethyl)-l-norvaline Dehydrogenase, domain 2"/>
    <property type="match status" value="1"/>
</dbReference>
<keyword evidence="3" id="KW-0520">NAD</keyword>
<dbReference type="AlphaFoldDB" id="A0A8T7MA11"/>
<evidence type="ECO:0000256" key="3">
    <source>
        <dbReference type="ARBA" id="ARBA00023027"/>
    </source>
</evidence>
<evidence type="ECO:0000259" key="6">
    <source>
        <dbReference type="Pfam" id="PF14833"/>
    </source>
</evidence>
<proteinExistence type="inferred from homology"/>
<organism evidence="7 9">
    <name type="scientific">Candidatus Chlorohelix allophototropha</name>
    <dbReference type="NCBI Taxonomy" id="3003348"/>
    <lineage>
        <taxon>Bacteria</taxon>
        <taxon>Bacillati</taxon>
        <taxon>Chloroflexota</taxon>
        <taxon>Chloroflexia</taxon>
        <taxon>Candidatus Chloroheliales</taxon>
        <taxon>Candidatus Chloroheliaceae</taxon>
        <taxon>Candidatus Chlorohelix</taxon>
    </lineage>
</organism>
<dbReference type="GO" id="GO:0050661">
    <property type="term" value="F:NADP binding"/>
    <property type="evidence" value="ECO:0007669"/>
    <property type="project" value="InterPro"/>
</dbReference>
<comment type="similarity">
    <text evidence="1">Belongs to the HIBADH-related family.</text>
</comment>
<dbReference type="PANTHER" id="PTHR43060:SF15">
    <property type="entry name" value="3-HYDROXYISOBUTYRATE DEHYDROGENASE-LIKE 1, MITOCHONDRIAL-RELATED"/>
    <property type="match status" value="1"/>
</dbReference>
<dbReference type="InterPro" id="IPR006183">
    <property type="entry name" value="Pgluconate_DH"/>
</dbReference>